<name>A0A2I0JSU0_PUNGR</name>
<reference evidence="1 2" key="1">
    <citation type="submission" date="2017-11" db="EMBL/GenBank/DDBJ databases">
        <title>De-novo sequencing of pomegranate (Punica granatum L.) genome.</title>
        <authorList>
            <person name="Akparov Z."/>
            <person name="Amiraslanov A."/>
            <person name="Hajiyeva S."/>
            <person name="Abbasov M."/>
            <person name="Kaur K."/>
            <person name="Hamwieh A."/>
            <person name="Solovyev V."/>
            <person name="Salamov A."/>
            <person name="Braich B."/>
            <person name="Kosarev P."/>
            <person name="Mahmoud A."/>
            <person name="Hajiyev E."/>
            <person name="Babayeva S."/>
            <person name="Izzatullayeva V."/>
            <person name="Mammadov A."/>
            <person name="Mammadov A."/>
            <person name="Sharifova S."/>
            <person name="Ojaghi J."/>
            <person name="Eynullazada K."/>
            <person name="Bayramov B."/>
            <person name="Abdulazimova A."/>
            <person name="Shahmuradov I."/>
        </authorList>
    </citation>
    <scope>NUCLEOTIDE SEQUENCE [LARGE SCALE GENOMIC DNA]</scope>
    <source>
        <strain evidence="2">cv. AG2017</strain>
        <tissue evidence="1">Leaf</tissue>
    </source>
</reference>
<proteinExistence type="predicted"/>
<sequence length="296" mass="32041">MTAQATELASGKAQSFLSSKAGFRQPNSCLSVSPAFGRSNTSLPQRGSSPSGTSRLLFYSGGSVPFGYVPTTFLLRGLSPSDTSRLLFCSGVCPFRVRPDYFSAQESVPFEYVRTTFLLSSPSPSGTSRLLFCSGVSPLRVRPDYFSAKGSVPFGSVPTLSFPAPCNPPGKTPRTLANPWGKTPRTSQVHWVGAFEPCSSFGMRSVHIANPSDMSRLHFCSGVRSLRVLPLGSVLTFTFLHQTAKPFSVSRVTSEEHKMPFSLEIHVGRSSLEKLDTGCLPYTVLAFSRLNVESTE</sequence>
<comment type="caution">
    <text evidence="1">The sequence shown here is derived from an EMBL/GenBank/DDBJ whole genome shotgun (WGS) entry which is preliminary data.</text>
</comment>
<dbReference type="AlphaFoldDB" id="A0A2I0JSU0"/>
<accession>A0A2I0JSU0</accession>
<keyword evidence="2" id="KW-1185">Reference proteome</keyword>
<gene>
    <name evidence="1" type="ORF">CRG98_020232</name>
</gene>
<evidence type="ECO:0000313" key="1">
    <source>
        <dbReference type="EMBL" id="PKI59364.1"/>
    </source>
</evidence>
<dbReference type="EMBL" id="PGOL01001278">
    <property type="protein sequence ID" value="PKI59364.1"/>
    <property type="molecule type" value="Genomic_DNA"/>
</dbReference>
<organism evidence="1 2">
    <name type="scientific">Punica granatum</name>
    <name type="common">Pomegranate</name>
    <dbReference type="NCBI Taxonomy" id="22663"/>
    <lineage>
        <taxon>Eukaryota</taxon>
        <taxon>Viridiplantae</taxon>
        <taxon>Streptophyta</taxon>
        <taxon>Embryophyta</taxon>
        <taxon>Tracheophyta</taxon>
        <taxon>Spermatophyta</taxon>
        <taxon>Magnoliopsida</taxon>
        <taxon>eudicotyledons</taxon>
        <taxon>Gunneridae</taxon>
        <taxon>Pentapetalae</taxon>
        <taxon>rosids</taxon>
        <taxon>malvids</taxon>
        <taxon>Myrtales</taxon>
        <taxon>Lythraceae</taxon>
        <taxon>Punica</taxon>
    </lineage>
</organism>
<evidence type="ECO:0000313" key="2">
    <source>
        <dbReference type="Proteomes" id="UP000233551"/>
    </source>
</evidence>
<protein>
    <submittedName>
        <fullName evidence="1">Uncharacterized protein</fullName>
    </submittedName>
</protein>
<dbReference type="Proteomes" id="UP000233551">
    <property type="component" value="Unassembled WGS sequence"/>
</dbReference>